<reference evidence="1 2" key="1">
    <citation type="submission" date="2024-01" db="EMBL/GenBank/DDBJ databases">
        <title>Genome assemblies of Stephania.</title>
        <authorList>
            <person name="Yang L."/>
        </authorList>
    </citation>
    <scope>NUCLEOTIDE SEQUENCE [LARGE SCALE GENOMIC DNA]</scope>
    <source>
        <strain evidence="1">QJT</strain>
        <tissue evidence="1">Leaf</tissue>
    </source>
</reference>
<protein>
    <submittedName>
        <fullName evidence="1">Uncharacterized protein</fullName>
    </submittedName>
</protein>
<comment type="caution">
    <text evidence="1">The sequence shown here is derived from an EMBL/GenBank/DDBJ whole genome shotgun (WGS) entry which is preliminary data.</text>
</comment>
<evidence type="ECO:0000313" key="2">
    <source>
        <dbReference type="Proteomes" id="UP001417504"/>
    </source>
</evidence>
<accession>A0AAP0PUZ1</accession>
<dbReference type="Proteomes" id="UP001417504">
    <property type="component" value="Unassembled WGS sequence"/>
</dbReference>
<evidence type="ECO:0000313" key="1">
    <source>
        <dbReference type="EMBL" id="KAK9155860.1"/>
    </source>
</evidence>
<keyword evidence="2" id="KW-1185">Reference proteome</keyword>
<dbReference type="AlphaFoldDB" id="A0AAP0PUZ1"/>
<dbReference type="EMBL" id="JBBNAE010000001">
    <property type="protein sequence ID" value="KAK9155860.1"/>
    <property type="molecule type" value="Genomic_DNA"/>
</dbReference>
<name>A0AAP0PUZ1_9MAGN</name>
<gene>
    <name evidence="1" type="ORF">Sjap_003340</name>
</gene>
<organism evidence="1 2">
    <name type="scientific">Stephania japonica</name>
    <dbReference type="NCBI Taxonomy" id="461633"/>
    <lineage>
        <taxon>Eukaryota</taxon>
        <taxon>Viridiplantae</taxon>
        <taxon>Streptophyta</taxon>
        <taxon>Embryophyta</taxon>
        <taxon>Tracheophyta</taxon>
        <taxon>Spermatophyta</taxon>
        <taxon>Magnoliopsida</taxon>
        <taxon>Ranunculales</taxon>
        <taxon>Menispermaceae</taxon>
        <taxon>Menispermoideae</taxon>
        <taxon>Cissampelideae</taxon>
        <taxon>Stephania</taxon>
    </lineage>
</organism>
<sequence length="111" mass="12470">MEKQREPKGGEGSEELRELVQWQIEVSCPSELLFGLLLLLLWKFVSGHGSSNEALAVRPRRETTHEVVSPSKGNEPMWKEVEDSRESCKSINIGKLRTGSALNTYSNEPSE</sequence>
<proteinExistence type="predicted"/>